<dbReference type="InterPro" id="IPR036291">
    <property type="entry name" value="NAD(P)-bd_dom_sf"/>
</dbReference>
<accession>A8MKB1</accession>
<keyword evidence="2" id="KW-1185">Reference proteome</keyword>
<dbReference type="EMBL" id="CP000853">
    <property type="protein sequence ID" value="ABW20243.1"/>
    <property type="molecule type" value="Genomic_DNA"/>
</dbReference>
<dbReference type="eggNOG" id="COG0039">
    <property type="taxonomic scope" value="Bacteria"/>
</dbReference>
<organism evidence="1 2">
    <name type="scientific">Alkaliphilus oremlandii (strain OhILAs)</name>
    <name type="common">Clostridium oremlandii (strain OhILAs)</name>
    <dbReference type="NCBI Taxonomy" id="350688"/>
    <lineage>
        <taxon>Bacteria</taxon>
        <taxon>Bacillati</taxon>
        <taxon>Bacillota</taxon>
        <taxon>Clostridia</taxon>
        <taxon>Peptostreptococcales</taxon>
        <taxon>Natronincolaceae</taxon>
        <taxon>Alkaliphilus</taxon>
    </lineage>
</organism>
<dbReference type="STRING" id="350688.Clos_2712"/>
<sequence length="413" mass="46789">MYYYKMNDKTLISTFQYENLMSITEEDASKDTSTIYLLKRLDPKTSRRSFSVTHPSLIFTKKEDLSLIQFNKSSYPQLPQWLLKKIEDKQVTAVNTLYEDWQKVLNYALPKKWRIHIAGLGDVGGTLLIGLRLLGADVIEEIGIYDRDIHKLKRWEFEVNQISSLDGARLPNVKILEEEQVFDCDLFAFCIAGRVPAVGEEQVDVRMVQLEENSKIINLYGKNAREAGFEGIFAVVSDPVDLLCKSVYLASNRDADGNLDTMGLSPEQIRGYGLGVMNARALYYAKQSQDTQHFIKEGRAFGPHGQDLVIADSIEHYNEAISLFLTEKARTANLELRKTGFKPYIAPALSSGALSIIATIKGEWHYSATFMGGVYMGSKNRLTQEGTEVEMLDLPDALYHRLETTYHKLRDAL</sequence>
<evidence type="ECO:0000313" key="1">
    <source>
        <dbReference type="EMBL" id="ABW20243.1"/>
    </source>
</evidence>
<dbReference type="HOGENOM" id="CLU_054719_0_0_9"/>
<dbReference type="KEGG" id="aoe:Clos_2712"/>
<name>A8MKB1_ALKOO</name>
<protein>
    <submittedName>
        <fullName evidence="1">Malate/lactate dehydrogenase</fullName>
    </submittedName>
</protein>
<reference evidence="2" key="1">
    <citation type="submission" date="2007-10" db="EMBL/GenBank/DDBJ databases">
        <title>Complete genome of Alkaliphilus oremlandii OhILAs.</title>
        <authorList>
            <person name="Copeland A."/>
            <person name="Lucas S."/>
            <person name="Lapidus A."/>
            <person name="Barry K."/>
            <person name="Detter J.C."/>
            <person name="Glavina del Rio T."/>
            <person name="Hammon N."/>
            <person name="Israni S."/>
            <person name="Dalin E."/>
            <person name="Tice H."/>
            <person name="Pitluck S."/>
            <person name="Chain P."/>
            <person name="Malfatti S."/>
            <person name="Shin M."/>
            <person name="Vergez L."/>
            <person name="Schmutz J."/>
            <person name="Larimer F."/>
            <person name="Land M."/>
            <person name="Hauser L."/>
            <person name="Kyrpides N."/>
            <person name="Mikhailova N."/>
            <person name="Stolz J.F."/>
            <person name="Dawson A."/>
            <person name="Fisher E."/>
            <person name="Crable B."/>
            <person name="Perera E."/>
            <person name="Lisak J."/>
            <person name="Ranganathan M."/>
            <person name="Basu P."/>
            <person name="Richardson P."/>
        </authorList>
    </citation>
    <scope>NUCLEOTIDE SEQUENCE [LARGE SCALE GENOMIC DNA]</scope>
    <source>
        <strain evidence="2">OhILAs</strain>
    </source>
</reference>
<dbReference type="RefSeq" id="WP_012160550.1">
    <property type="nucleotide sequence ID" value="NC_009922.1"/>
</dbReference>
<dbReference type="AlphaFoldDB" id="A8MKB1"/>
<dbReference type="SUPFAM" id="SSF51735">
    <property type="entry name" value="NAD(P)-binding Rossmann-fold domains"/>
    <property type="match status" value="1"/>
</dbReference>
<evidence type="ECO:0000313" key="2">
    <source>
        <dbReference type="Proteomes" id="UP000000269"/>
    </source>
</evidence>
<gene>
    <name evidence="1" type="ordered locus">Clos_2712</name>
</gene>
<dbReference type="Proteomes" id="UP000000269">
    <property type="component" value="Chromosome"/>
</dbReference>
<dbReference type="OrthoDB" id="1704578at2"/>
<dbReference type="Gene3D" id="3.40.50.720">
    <property type="entry name" value="NAD(P)-binding Rossmann-like Domain"/>
    <property type="match status" value="1"/>
</dbReference>
<proteinExistence type="predicted"/>